<keyword evidence="4" id="KW-1185">Reference proteome</keyword>
<dbReference type="AlphaFoldDB" id="A0A511SWY3"/>
<dbReference type="Proteomes" id="UP000183760">
    <property type="component" value="Unassembled WGS sequence"/>
</dbReference>
<dbReference type="OrthoDB" id="9776847at2"/>
<keyword evidence="2" id="KW-0223">Dioxygenase</keyword>
<dbReference type="EMBL" id="BJXR01000012">
    <property type="protein sequence ID" value="GEN05833.1"/>
    <property type="molecule type" value="Genomic_DNA"/>
</dbReference>
<dbReference type="PANTHER" id="PTHR10138">
    <property type="entry name" value="TRYPTOPHAN 2,3-DIOXYGENASE"/>
    <property type="match status" value="1"/>
</dbReference>
<accession>A0A511SWY3</accession>
<proteinExistence type="predicted"/>
<keyword evidence="1" id="KW-0175">Coiled coil</keyword>
<dbReference type="GO" id="GO:0019442">
    <property type="term" value="P:L-tryptophan catabolic process to acetyl-CoA"/>
    <property type="evidence" value="ECO:0007669"/>
    <property type="project" value="TreeGrafter"/>
</dbReference>
<evidence type="ECO:0000256" key="1">
    <source>
        <dbReference type="SAM" id="Coils"/>
    </source>
</evidence>
<dbReference type="STRING" id="1334629.MFUL124B02_04030"/>
<dbReference type="Pfam" id="PF03301">
    <property type="entry name" value="Trp_dioxygenase"/>
    <property type="match status" value="1"/>
</dbReference>
<evidence type="ECO:0000313" key="2">
    <source>
        <dbReference type="EMBL" id="GEN05833.1"/>
    </source>
</evidence>
<sequence length="300" mass="33600">MHTFNDYSPAEKLRRELDAPLFNPLLKKWVGKGELDYEVYLKTQQLLSLQASEEERVSHDELMFQVVHQAQELWLKLGSREAVEVVAEFDRDALWAASARLERLVRILRSLEAEMAVMETMTPDTYQVIRRSLGNGSGQESPGYNMLRKASEGLEAALERLLARRSRTLLDVYSGGGPDDLKRLCEQLVDVDEAFQGWLYKHFQLVRRTIGVDRSVKALDGLPTQVLAGRMTLPLFRQLWDVRVELTAGWRREGGHAPGARRDGCMEGAMSAAAYAAPATRTGGVCPVAHAGFTPTRGES</sequence>
<gene>
    <name evidence="2" type="primary">kynA_1</name>
    <name evidence="2" type="ORF">MFU01_08700</name>
    <name evidence="3" type="ORF">SAMN05443572_101620</name>
</gene>
<evidence type="ECO:0000313" key="3">
    <source>
        <dbReference type="EMBL" id="SES93574.1"/>
    </source>
</evidence>
<protein>
    <submittedName>
        <fullName evidence="2">Tryptophan 2,3-dioxygenase</fullName>
    </submittedName>
</protein>
<dbReference type="GO" id="GO:0019441">
    <property type="term" value="P:L-tryptophan catabolic process to kynurenine"/>
    <property type="evidence" value="ECO:0007669"/>
    <property type="project" value="InterPro"/>
</dbReference>
<dbReference type="Proteomes" id="UP000321514">
    <property type="component" value="Unassembled WGS sequence"/>
</dbReference>
<dbReference type="SUPFAM" id="SSF140959">
    <property type="entry name" value="Indolic compounds 2,3-dioxygenase-like"/>
    <property type="match status" value="1"/>
</dbReference>
<dbReference type="RefSeq" id="WP_046710854.1">
    <property type="nucleotide sequence ID" value="NZ_BJXR01000012.1"/>
</dbReference>
<dbReference type="PANTHER" id="PTHR10138:SF0">
    <property type="entry name" value="TRYPTOPHAN 2,3-DIOXYGENASE"/>
    <property type="match status" value="1"/>
</dbReference>
<dbReference type="GO" id="GO:0020037">
    <property type="term" value="F:heme binding"/>
    <property type="evidence" value="ECO:0007669"/>
    <property type="project" value="InterPro"/>
</dbReference>
<dbReference type="GO" id="GO:0004833">
    <property type="term" value="F:L-tryptophan 2,3-dioxygenase activity"/>
    <property type="evidence" value="ECO:0007669"/>
    <property type="project" value="InterPro"/>
</dbReference>
<reference evidence="3 4" key="1">
    <citation type="submission" date="2016-10" db="EMBL/GenBank/DDBJ databases">
        <authorList>
            <person name="Varghese N."/>
            <person name="Submissions S."/>
        </authorList>
    </citation>
    <scope>NUCLEOTIDE SEQUENCE [LARGE SCALE GENOMIC DNA]</scope>
    <source>
        <strain evidence="3 4">DSM 16525</strain>
    </source>
</reference>
<feature type="coiled-coil region" evidence="1">
    <location>
        <begin position="94"/>
        <end position="164"/>
    </location>
</feature>
<dbReference type="Gene3D" id="1.20.58.480">
    <property type="match status" value="2"/>
</dbReference>
<evidence type="ECO:0000313" key="4">
    <source>
        <dbReference type="Proteomes" id="UP000183760"/>
    </source>
</evidence>
<evidence type="ECO:0000313" key="5">
    <source>
        <dbReference type="Proteomes" id="UP000321514"/>
    </source>
</evidence>
<dbReference type="EMBL" id="FOIB01000001">
    <property type="protein sequence ID" value="SES93574.1"/>
    <property type="molecule type" value="Genomic_DNA"/>
</dbReference>
<comment type="caution">
    <text evidence="2">The sequence shown here is derived from an EMBL/GenBank/DDBJ whole genome shotgun (WGS) entry which is preliminary data.</text>
</comment>
<dbReference type="InterPro" id="IPR004981">
    <property type="entry name" value="Trp_2_3_dOase"/>
</dbReference>
<organism evidence="2 5">
    <name type="scientific">Myxococcus fulvus</name>
    <dbReference type="NCBI Taxonomy" id="33"/>
    <lineage>
        <taxon>Bacteria</taxon>
        <taxon>Pseudomonadati</taxon>
        <taxon>Myxococcota</taxon>
        <taxon>Myxococcia</taxon>
        <taxon>Myxococcales</taxon>
        <taxon>Cystobacterineae</taxon>
        <taxon>Myxococcaceae</taxon>
        <taxon>Myxococcus</taxon>
    </lineage>
</organism>
<name>A0A511SWY3_MYXFU</name>
<reference evidence="2 5" key="2">
    <citation type="submission" date="2019-07" db="EMBL/GenBank/DDBJ databases">
        <title>Whole genome shotgun sequence of Myxococcus fulvus NBRC 100333.</title>
        <authorList>
            <person name="Hosoyama A."/>
            <person name="Uohara A."/>
            <person name="Ohji S."/>
            <person name="Ichikawa N."/>
        </authorList>
    </citation>
    <scope>NUCLEOTIDE SEQUENCE [LARGE SCALE GENOMIC DNA]</scope>
    <source>
        <strain evidence="2 5">NBRC 100333</strain>
    </source>
</reference>
<dbReference type="InterPro" id="IPR037217">
    <property type="entry name" value="Trp/Indoleamine_2_3_dOase-like"/>
</dbReference>
<dbReference type="GO" id="GO:0046872">
    <property type="term" value="F:metal ion binding"/>
    <property type="evidence" value="ECO:0007669"/>
    <property type="project" value="InterPro"/>
</dbReference>
<keyword evidence="2" id="KW-0560">Oxidoreductase</keyword>